<dbReference type="AlphaFoldDB" id="A0A955RWQ5"/>
<dbReference type="SUPFAM" id="SSF54197">
    <property type="entry name" value="HIT-like"/>
    <property type="match status" value="1"/>
</dbReference>
<proteinExistence type="predicted"/>
<name>A0A955RWQ5_UNCKA</name>
<dbReference type="EMBL" id="JAGQKY010000047">
    <property type="protein sequence ID" value="MCA9397481.1"/>
    <property type="molecule type" value="Genomic_DNA"/>
</dbReference>
<sequence>MTVTDLPQKLSELSSSSREIFDRIFDCYTTESTMTIPESMVDWATKQFGSVDAVERQKLLILENKVLNRGVIFNEIRTKRPQTKGTPVNDEEILEMAEKPPFNEPEKLTPEDVFGRVRGEYCITASNVAKYDKWHGVIIFNEPHPLRWSEDQIVDYISVANQWFEKVHQQDSEALYPLFQWNCLWRAAASIPHGHAQVSVTEKTPYTEVDFMRASSLAYENEFGSNYFDDYFTLHQELGLAVEKSGLRIIFPLDTKKEREVMMFMNAFDETFAKILHNILVSYRDDLGVQSFNAAGYLKPFGGDLQWDHMPVVFRLIDRGPLDNKNADLGIMERFAEEVITNDPFHTASVLSATFS</sequence>
<evidence type="ECO:0000313" key="2">
    <source>
        <dbReference type="Proteomes" id="UP000699691"/>
    </source>
</evidence>
<evidence type="ECO:0000313" key="1">
    <source>
        <dbReference type="EMBL" id="MCA9397481.1"/>
    </source>
</evidence>
<reference evidence="1" key="2">
    <citation type="journal article" date="2021" name="Microbiome">
        <title>Successional dynamics and alternative stable states in a saline activated sludge microbial community over 9 years.</title>
        <authorList>
            <person name="Wang Y."/>
            <person name="Ye J."/>
            <person name="Ju F."/>
            <person name="Liu L."/>
            <person name="Boyd J.A."/>
            <person name="Deng Y."/>
            <person name="Parks D.H."/>
            <person name="Jiang X."/>
            <person name="Yin X."/>
            <person name="Woodcroft B.J."/>
            <person name="Tyson G.W."/>
            <person name="Hugenholtz P."/>
            <person name="Polz M.F."/>
            <person name="Zhang T."/>
        </authorList>
    </citation>
    <scope>NUCLEOTIDE SEQUENCE</scope>
    <source>
        <strain evidence="1">HKST-UBA02</strain>
    </source>
</reference>
<comment type="caution">
    <text evidence="1">The sequence shown here is derived from an EMBL/GenBank/DDBJ whole genome shotgun (WGS) entry which is preliminary data.</text>
</comment>
<organism evidence="1 2">
    <name type="scientific">candidate division WWE3 bacterium</name>
    <dbReference type="NCBI Taxonomy" id="2053526"/>
    <lineage>
        <taxon>Bacteria</taxon>
        <taxon>Katanobacteria</taxon>
    </lineage>
</organism>
<protein>
    <recommendedName>
        <fullName evidence="3">Galactose-1-phosphate uridylyltransferase</fullName>
    </recommendedName>
</protein>
<dbReference type="Proteomes" id="UP000699691">
    <property type="component" value="Unassembled WGS sequence"/>
</dbReference>
<accession>A0A955RWQ5</accession>
<evidence type="ECO:0008006" key="3">
    <source>
        <dbReference type="Google" id="ProtNLM"/>
    </source>
</evidence>
<gene>
    <name evidence="1" type="ORF">KC573_01515</name>
</gene>
<dbReference type="InterPro" id="IPR036265">
    <property type="entry name" value="HIT-like_sf"/>
</dbReference>
<reference evidence="1" key="1">
    <citation type="submission" date="2020-04" db="EMBL/GenBank/DDBJ databases">
        <authorList>
            <person name="Zhang T."/>
        </authorList>
    </citation>
    <scope>NUCLEOTIDE SEQUENCE</scope>
    <source>
        <strain evidence="1">HKST-UBA02</strain>
    </source>
</reference>